<reference evidence="7" key="1">
    <citation type="journal article" date="2006" name="Science">
        <title>Ancient noncoding elements conserved in the human genome.</title>
        <authorList>
            <person name="Venkatesh B."/>
            <person name="Kirkness E.F."/>
            <person name="Loh Y.H."/>
            <person name="Halpern A.L."/>
            <person name="Lee A.P."/>
            <person name="Johnson J."/>
            <person name="Dandona N."/>
            <person name="Viswanathan L.D."/>
            <person name="Tay A."/>
            <person name="Venter J.C."/>
            <person name="Strausberg R.L."/>
            <person name="Brenner S."/>
        </authorList>
    </citation>
    <scope>NUCLEOTIDE SEQUENCE [LARGE SCALE GENOMIC DNA]</scope>
</reference>
<evidence type="ECO:0000313" key="7">
    <source>
        <dbReference type="Proteomes" id="UP000314986"/>
    </source>
</evidence>
<evidence type="ECO:0000256" key="1">
    <source>
        <dbReference type="ARBA" id="ARBA00004613"/>
    </source>
</evidence>
<evidence type="ECO:0000256" key="2">
    <source>
        <dbReference type="ARBA" id="ARBA00008369"/>
    </source>
</evidence>
<evidence type="ECO:0000256" key="3">
    <source>
        <dbReference type="ARBA" id="ARBA00022525"/>
    </source>
</evidence>
<name>A0A4W3J5X3_CALMI</name>
<dbReference type="Gene3D" id="6.10.250.590">
    <property type="match status" value="1"/>
</dbReference>
<comment type="similarity">
    <text evidence="2">Belongs to the glucagon family.</text>
</comment>
<reference evidence="6" key="5">
    <citation type="submission" date="2025-09" db="UniProtKB">
        <authorList>
            <consortium name="Ensembl"/>
        </authorList>
    </citation>
    <scope>IDENTIFICATION</scope>
</reference>
<dbReference type="Ensembl" id="ENSCMIT00000038020.1">
    <property type="protein sequence ID" value="ENSCMIP00000037477.1"/>
    <property type="gene ID" value="ENSCMIG00000015762.1"/>
</dbReference>
<feature type="chain" id="PRO_5021460382" description="Glucagon / GIP / secretin / VIP family domain-containing protein" evidence="4">
    <location>
        <begin position="19"/>
        <end position="140"/>
    </location>
</feature>
<feature type="domain" description="Glucagon / GIP / secretin / VIP family" evidence="5">
    <location>
        <begin position="38"/>
        <end position="65"/>
    </location>
</feature>
<accession>A0A4W3J5X3</accession>
<protein>
    <recommendedName>
        <fullName evidence="5">Glucagon / GIP / secretin / VIP family domain-containing protein</fullName>
    </recommendedName>
</protein>
<keyword evidence="3" id="KW-0964">Secreted</keyword>
<evidence type="ECO:0000259" key="5">
    <source>
        <dbReference type="Pfam" id="PF00123"/>
    </source>
</evidence>
<dbReference type="Pfam" id="PF00123">
    <property type="entry name" value="Hormone_2"/>
    <property type="match status" value="1"/>
</dbReference>
<evidence type="ECO:0000313" key="6">
    <source>
        <dbReference type="Ensembl" id="ENSCMIP00000037477.1"/>
    </source>
</evidence>
<comment type="subcellular location">
    <subcellularLocation>
        <location evidence="1">Secreted</location>
    </subcellularLocation>
</comment>
<organism evidence="6 7">
    <name type="scientific">Callorhinchus milii</name>
    <name type="common">Ghost shark</name>
    <dbReference type="NCBI Taxonomy" id="7868"/>
    <lineage>
        <taxon>Eukaryota</taxon>
        <taxon>Metazoa</taxon>
        <taxon>Chordata</taxon>
        <taxon>Craniata</taxon>
        <taxon>Vertebrata</taxon>
        <taxon>Chondrichthyes</taxon>
        <taxon>Holocephali</taxon>
        <taxon>Chimaeriformes</taxon>
        <taxon>Callorhinchidae</taxon>
        <taxon>Callorhinchus</taxon>
    </lineage>
</organism>
<sequence>MVTLKLLIILSSVVGSSQKNLQRADEQNETRYEPIDKRYSEATLASDHSKYMDTMRTKSFVDLLIGAKWPTYRSCSTLKKNLYPLSYRGDVEYFWGIMNLSYFGDQQVTGHMQKPITVLHGNQTGLRVQHVPPTQGNSHD</sequence>
<keyword evidence="7" id="KW-1185">Reference proteome</keyword>
<proteinExistence type="inferred from homology"/>
<dbReference type="InParanoid" id="A0A4W3J5X3"/>
<reference evidence="6" key="4">
    <citation type="submission" date="2025-08" db="UniProtKB">
        <authorList>
            <consortium name="Ensembl"/>
        </authorList>
    </citation>
    <scope>IDENTIFICATION</scope>
</reference>
<feature type="signal peptide" evidence="4">
    <location>
        <begin position="1"/>
        <end position="18"/>
    </location>
</feature>
<reference evidence="7" key="3">
    <citation type="journal article" date="2014" name="Nature">
        <title>Elephant shark genome provides unique insights into gnathostome evolution.</title>
        <authorList>
            <consortium name="International Elephant Shark Genome Sequencing Consortium"/>
            <person name="Venkatesh B."/>
            <person name="Lee A.P."/>
            <person name="Ravi V."/>
            <person name="Maurya A.K."/>
            <person name="Lian M.M."/>
            <person name="Swann J.B."/>
            <person name="Ohta Y."/>
            <person name="Flajnik M.F."/>
            <person name="Sutoh Y."/>
            <person name="Kasahara M."/>
            <person name="Hoon S."/>
            <person name="Gangu V."/>
            <person name="Roy S.W."/>
            <person name="Irimia M."/>
            <person name="Korzh V."/>
            <person name="Kondrychyn I."/>
            <person name="Lim Z.W."/>
            <person name="Tay B.H."/>
            <person name="Tohari S."/>
            <person name="Kong K.W."/>
            <person name="Ho S."/>
            <person name="Lorente-Galdos B."/>
            <person name="Quilez J."/>
            <person name="Marques-Bonet T."/>
            <person name="Raney B.J."/>
            <person name="Ingham P.W."/>
            <person name="Tay A."/>
            <person name="Hillier L.W."/>
            <person name="Minx P."/>
            <person name="Boehm T."/>
            <person name="Wilson R.K."/>
            <person name="Brenner S."/>
            <person name="Warren W.C."/>
        </authorList>
    </citation>
    <scope>NUCLEOTIDE SEQUENCE [LARGE SCALE GENOMIC DNA]</scope>
</reference>
<dbReference type="AlphaFoldDB" id="A0A4W3J5X3"/>
<evidence type="ECO:0000256" key="4">
    <source>
        <dbReference type="SAM" id="SignalP"/>
    </source>
</evidence>
<reference evidence="7" key="2">
    <citation type="journal article" date="2007" name="PLoS Biol.">
        <title>Survey sequencing and comparative analysis of the elephant shark (Callorhinchus milii) genome.</title>
        <authorList>
            <person name="Venkatesh B."/>
            <person name="Kirkness E.F."/>
            <person name="Loh Y.H."/>
            <person name="Halpern A.L."/>
            <person name="Lee A.P."/>
            <person name="Johnson J."/>
            <person name="Dandona N."/>
            <person name="Viswanathan L.D."/>
            <person name="Tay A."/>
            <person name="Venter J.C."/>
            <person name="Strausberg R.L."/>
            <person name="Brenner S."/>
        </authorList>
    </citation>
    <scope>NUCLEOTIDE SEQUENCE [LARGE SCALE GENOMIC DNA]</scope>
</reference>
<dbReference type="InterPro" id="IPR000532">
    <property type="entry name" value="Glucagon_GIP_secretin_VIP"/>
</dbReference>
<keyword evidence="4" id="KW-0732">Signal</keyword>
<dbReference type="Proteomes" id="UP000314986">
    <property type="component" value="Unassembled WGS sequence"/>
</dbReference>